<accession>A0ABN7WDJ1</accession>
<reference evidence="1 2" key="1">
    <citation type="submission" date="2021-06" db="EMBL/GenBank/DDBJ databases">
        <authorList>
            <person name="Kallberg Y."/>
            <person name="Tangrot J."/>
            <person name="Rosling A."/>
        </authorList>
    </citation>
    <scope>NUCLEOTIDE SEQUENCE [LARGE SCALE GENOMIC DNA]</scope>
    <source>
        <strain evidence="1 2">120-4 pot B 10/14</strain>
    </source>
</reference>
<sequence>QELKEKLYFALGFKAKINDLKNSEYLIQILSKLAYDLSQKGRKNLVNEPRPYSKVRLCEKANSIFYFKLEDKIKKINIASKNSWPPNQRSAKPARN</sequence>
<evidence type="ECO:0000313" key="2">
    <source>
        <dbReference type="Proteomes" id="UP000789901"/>
    </source>
</evidence>
<dbReference type="Proteomes" id="UP000789901">
    <property type="component" value="Unassembled WGS sequence"/>
</dbReference>
<name>A0ABN7WDJ1_GIGMA</name>
<gene>
    <name evidence="1" type="ORF">GMARGA_LOCUS29703</name>
</gene>
<keyword evidence="2" id="KW-1185">Reference proteome</keyword>
<protein>
    <submittedName>
        <fullName evidence="1">20524_t:CDS:1</fullName>
    </submittedName>
</protein>
<proteinExistence type="predicted"/>
<evidence type="ECO:0000313" key="1">
    <source>
        <dbReference type="EMBL" id="CAG8828459.1"/>
    </source>
</evidence>
<dbReference type="EMBL" id="CAJVQB010040495">
    <property type="protein sequence ID" value="CAG8828459.1"/>
    <property type="molecule type" value="Genomic_DNA"/>
</dbReference>
<comment type="caution">
    <text evidence="1">The sequence shown here is derived from an EMBL/GenBank/DDBJ whole genome shotgun (WGS) entry which is preliminary data.</text>
</comment>
<feature type="non-terminal residue" evidence="1">
    <location>
        <position position="1"/>
    </location>
</feature>
<organism evidence="1 2">
    <name type="scientific">Gigaspora margarita</name>
    <dbReference type="NCBI Taxonomy" id="4874"/>
    <lineage>
        <taxon>Eukaryota</taxon>
        <taxon>Fungi</taxon>
        <taxon>Fungi incertae sedis</taxon>
        <taxon>Mucoromycota</taxon>
        <taxon>Glomeromycotina</taxon>
        <taxon>Glomeromycetes</taxon>
        <taxon>Diversisporales</taxon>
        <taxon>Gigasporaceae</taxon>
        <taxon>Gigaspora</taxon>
    </lineage>
</organism>